<evidence type="ECO:0000259" key="1">
    <source>
        <dbReference type="Pfam" id="PF02342"/>
    </source>
</evidence>
<comment type="caution">
    <text evidence="2">The sequence shown here is derived from an EMBL/GenBank/DDBJ whole genome shotgun (WGS) entry which is preliminary data.</text>
</comment>
<dbReference type="EMBL" id="CAJNDS010001957">
    <property type="protein sequence ID" value="CAE7292609.1"/>
    <property type="molecule type" value="Genomic_DNA"/>
</dbReference>
<reference evidence="2" key="1">
    <citation type="submission" date="2021-02" db="EMBL/GenBank/DDBJ databases">
        <authorList>
            <person name="Dougan E. K."/>
            <person name="Rhodes N."/>
            <person name="Thang M."/>
            <person name="Chan C."/>
        </authorList>
    </citation>
    <scope>NUCLEOTIDE SEQUENCE</scope>
</reference>
<name>A0A812NDW6_9DINO</name>
<feature type="domain" description="TerD" evidence="1">
    <location>
        <begin position="53"/>
        <end position="188"/>
    </location>
</feature>
<dbReference type="AlphaFoldDB" id="A0A812NDW6"/>
<proteinExistence type="predicted"/>
<protein>
    <submittedName>
        <fullName evidence="2">TerZ protein</fullName>
    </submittedName>
</protein>
<evidence type="ECO:0000313" key="2">
    <source>
        <dbReference type="EMBL" id="CAE7292609.1"/>
    </source>
</evidence>
<dbReference type="PANTHER" id="PTHR32097:SF17">
    <property type="entry name" value="CAMP-BINDING PROTEIN 1-RELATED"/>
    <property type="match status" value="1"/>
</dbReference>
<accession>A0A812NDW6</accession>
<dbReference type="OrthoDB" id="443958at2759"/>
<dbReference type="Gene3D" id="2.60.60.30">
    <property type="entry name" value="sav2460 like domains"/>
    <property type="match status" value="2"/>
</dbReference>
<feature type="domain" description="TerD" evidence="1">
    <location>
        <begin position="221"/>
        <end position="384"/>
    </location>
</feature>
<evidence type="ECO:0000313" key="3">
    <source>
        <dbReference type="Proteomes" id="UP000604046"/>
    </source>
</evidence>
<gene>
    <name evidence="2" type="primary">terZ</name>
    <name evidence="2" type="ORF">SNAT2548_LOCUS15427</name>
</gene>
<dbReference type="CDD" id="cd06974">
    <property type="entry name" value="TerD_like"/>
    <property type="match status" value="2"/>
</dbReference>
<dbReference type="InterPro" id="IPR051324">
    <property type="entry name" value="Stress/Tellurium_Resist"/>
</dbReference>
<keyword evidence="3" id="KW-1185">Reference proteome</keyword>
<dbReference type="Pfam" id="PF02342">
    <property type="entry name" value="TerD"/>
    <property type="match status" value="2"/>
</dbReference>
<dbReference type="Proteomes" id="UP000604046">
    <property type="component" value="Unassembled WGS sequence"/>
</dbReference>
<dbReference type="PANTHER" id="PTHR32097">
    <property type="entry name" value="CAMP-BINDING PROTEIN 1-RELATED"/>
    <property type="match status" value="1"/>
</dbReference>
<organism evidence="2 3">
    <name type="scientific">Symbiodinium natans</name>
    <dbReference type="NCBI Taxonomy" id="878477"/>
    <lineage>
        <taxon>Eukaryota</taxon>
        <taxon>Sar</taxon>
        <taxon>Alveolata</taxon>
        <taxon>Dinophyceae</taxon>
        <taxon>Suessiales</taxon>
        <taxon>Symbiodiniaceae</taxon>
        <taxon>Symbiodinium</taxon>
    </lineage>
</organism>
<sequence length="447" mass="48512">MRVTVSCSCQLDSILHPPHLDSEGTALLCHNLRLNALQCLAERYFSIPDTRSWDLAGKAVDLDLQAVVVDDRGCIVDAVYYNNMKAIKGCITHSGDEQSGQKDGLDEIIWVNLPKLPDNIRLLIFVVAAFSGGSLRDAQNGKLHVLEGNKDSEVARFPLEQSIHEVDAVASILRKDSGWQLQIIDEPAREGRHFIDILEPVLGNIIRGAIPGAPKRQKVAFAMEKASVVDLPQAASCGAVQACLGWDVCPDAGVDVDLDVSAVVVGSDGCVKGAVFFGELQGWALTHSGDNLTGEGDGDDEVITANLQDIPVDIHQIVFIVNVYTRGVTFEKVSNAYCRILDSSGEEMARYVLREGRGERGLIMARLFRENGAGERWGFQALGSFCRGQTWKDSVPEIQALAKKSARELQMRSGTMSFAQESSSEAAIFASPIQEESSPKSGACHVM</sequence>
<dbReference type="InterPro" id="IPR003325">
    <property type="entry name" value="TerD"/>
</dbReference>